<dbReference type="Pfam" id="PF05241">
    <property type="entry name" value="EBP"/>
    <property type="match status" value="1"/>
</dbReference>
<feature type="transmembrane region" description="Helical" evidence="14">
    <location>
        <begin position="109"/>
        <end position="133"/>
    </location>
</feature>
<evidence type="ECO:0000256" key="3">
    <source>
        <dbReference type="ARBA" id="ARBA00022516"/>
    </source>
</evidence>
<evidence type="ECO:0000256" key="14">
    <source>
        <dbReference type="SAM" id="Phobius"/>
    </source>
</evidence>
<dbReference type="OrthoDB" id="58557at2759"/>
<comment type="subcellular location">
    <subcellularLocation>
        <location evidence="1">Membrane</location>
        <topology evidence="1">Multi-pass membrane protein</topology>
    </subcellularLocation>
</comment>
<dbReference type="STRING" id="796925.A0A137P3M9"/>
<evidence type="ECO:0000259" key="15">
    <source>
        <dbReference type="PROSITE" id="PS51751"/>
    </source>
</evidence>
<evidence type="ECO:0000256" key="9">
    <source>
        <dbReference type="ARBA" id="ARBA00023136"/>
    </source>
</evidence>
<dbReference type="GO" id="GO:0004769">
    <property type="term" value="F:steroid Delta-isomerase activity"/>
    <property type="evidence" value="ECO:0007669"/>
    <property type="project" value="TreeGrafter"/>
</dbReference>
<keyword evidence="11" id="KW-0753">Steroid metabolism</keyword>
<evidence type="ECO:0000256" key="4">
    <source>
        <dbReference type="ARBA" id="ARBA00022692"/>
    </source>
</evidence>
<keyword evidence="3" id="KW-0444">Lipid biosynthesis</keyword>
<proteinExistence type="inferred from homology"/>
<feature type="non-terminal residue" evidence="16">
    <location>
        <position position="203"/>
    </location>
</feature>
<dbReference type="AlphaFoldDB" id="A0A137P3M9"/>
<evidence type="ECO:0000256" key="13">
    <source>
        <dbReference type="PROSITE-ProRule" id="PRU01087"/>
    </source>
</evidence>
<reference evidence="16 17" key="1">
    <citation type="journal article" date="2015" name="Genome Biol. Evol.">
        <title>Phylogenomic analyses indicate that early fungi evolved digesting cell walls of algal ancestors of land plants.</title>
        <authorList>
            <person name="Chang Y."/>
            <person name="Wang S."/>
            <person name="Sekimoto S."/>
            <person name="Aerts A.L."/>
            <person name="Choi C."/>
            <person name="Clum A."/>
            <person name="LaButti K.M."/>
            <person name="Lindquist E.A."/>
            <person name="Yee Ngan C."/>
            <person name="Ohm R.A."/>
            <person name="Salamov A.A."/>
            <person name="Grigoriev I.V."/>
            <person name="Spatafora J.W."/>
            <person name="Berbee M.L."/>
        </authorList>
    </citation>
    <scope>NUCLEOTIDE SEQUENCE [LARGE SCALE GENOMIC DNA]</scope>
    <source>
        <strain evidence="16 17">NRRL 28638</strain>
    </source>
</reference>
<evidence type="ECO:0000256" key="8">
    <source>
        <dbReference type="ARBA" id="ARBA00023098"/>
    </source>
</evidence>
<gene>
    <name evidence="16" type="ORF">CONCODRAFT_50584</name>
</gene>
<keyword evidence="4 13" id="KW-0812">Transmembrane</keyword>
<evidence type="ECO:0000256" key="1">
    <source>
        <dbReference type="ARBA" id="ARBA00004141"/>
    </source>
</evidence>
<dbReference type="InterPro" id="IPR033118">
    <property type="entry name" value="EXPERA"/>
</dbReference>
<feature type="domain" description="EXPERA" evidence="15">
    <location>
        <begin position="53"/>
        <end position="195"/>
    </location>
</feature>
<evidence type="ECO:0000256" key="6">
    <source>
        <dbReference type="ARBA" id="ARBA00022989"/>
    </source>
</evidence>
<dbReference type="Proteomes" id="UP000070444">
    <property type="component" value="Unassembled WGS sequence"/>
</dbReference>
<evidence type="ECO:0000256" key="12">
    <source>
        <dbReference type="ARBA" id="ARBA00023235"/>
    </source>
</evidence>
<accession>A0A137P3M9</accession>
<evidence type="ECO:0000256" key="2">
    <source>
        <dbReference type="ARBA" id="ARBA00008337"/>
    </source>
</evidence>
<dbReference type="GO" id="GO:0000247">
    <property type="term" value="F:C-8 sterol isomerase activity"/>
    <property type="evidence" value="ECO:0007669"/>
    <property type="project" value="TreeGrafter"/>
</dbReference>
<keyword evidence="10" id="KW-1207">Sterol metabolism</keyword>
<keyword evidence="17" id="KW-1185">Reference proteome</keyword>
<evidence type="ECO:0000256" key="7">
    <source>
        <dbReference type="ARBA" id="ARBA00023011"/>
    </source>
</evidence>
<dbReference type="EMBL" id="KQ964531">
    <property type="protein sequence ID" value="KXN69531.1"/>
    <property type="molecule type" value="Genomic_DNA"/>
</dbReference>
<evidence type="ECO:0000256" key="10">
    <source>
        <dbReference type="ARBA" id="ARBA00023166"/>
    </source>
</evidence>
<feature type="transmembrane region" description="Helical" evidence="14">
    <location>
        <begin position="174"/>
        <end position="196"/>
    </location>
</feature>
<feature type="transmembrane region" description="Helical" evidence="14">
    <location>
        <begin position="140"/>
        <end position="159"/>
    </location>
</feature>
<evidence type="ECO:0000313" key="17">
    <source>
        <dbReference type="Proteomes" id="UP000070444"/>
    </source>
</evidence>
<feature type="transmembrane region" description="Helical" evidence="14">
    <location>
        <begin position="23"/>
        <end position="43"/>
    </location>
</feature>
<feature type="transmembrane region" description="Helical" evidence="14">
    <location>
        <begin position="55"/>
        <end position="77"/>
    </location>
</feature>
<dbReference type="InterPro" id="IPR007905">
    <property type="entry name" value="EBP"/>
</dbReference>
<dbReference type="PROSITE" id="PS51751">
    <property type="entry name" value="EXPERA"/>
    <property type="match status" value="1"/>
</dbReference>
<evidence type="ECO:0000313" key="16">
    <source>
        <dbReference type="EMBL" id="KXN69531.1"/>
    </source>
</evidence>
<dbReference type="GO" id="GO:0016126">
    <property type="term" value="P:sterol biosynthetic process"/>
    <property type="evidence" value="ECO:0007669"/>
    <property type="project" value="UniProtKB-KW"/>
</dbReference>
<comment type="similarity">
    <text evidence="2">Belongs to the EBP family.</text>
</comment>
<protein>
    <submittedName>
        <fullName evidence="16">Putative EBP domain protein</fullName>
    </submittedName>
</protein>
<keyword evidence="12" id="KW-0413">Isomerase</keyword>
<name>A0A137P3M9_CONC2</name>
<dbReference type="GO" id="GO:0016020">
    <property type="term" value="C:membrane"/>
    <property type="evidence" value="ECO:0007669"/>
    <property type="project" value="UniProtKB-SubCell"/>
</dbReference>
<evidence type="ECO:0000256" key="11">
    <source>
        <dbReference type="ARBA" id="ARBA00023221"/>
    </source>
</evidence>
<sequence>MSNHPYYPKTLHLPNYLPQTHSALQILLTLALTLGSVQAFAYYKISQKNLGKKYNLQFIWFLTSGLIHSTIEVYFILNNTRLVEDLGVMGSLWKEYAKSDSRYLTQDSLILVMESITVLIWGPLSLLTSYLIYTYNPARHLTIILVCLAHLYGCTIYYLTTLYEGSIHCDPQAYYFWGYFIGFNAPWIIFPIGILLNSSKVIL</sequence>
<dbReference type="PANTHER" id="PTHR14207">
    <property type="entry name" value="STEROL ISOMERASE"/>
    <property type="match status" value="1"/>
</dbReference>
<keyword evidence="8" id="KW-0443">Lipid metabolism</keyword>
<dbReference type="GO" id="GO:0047750">
    <property type="term" value="F:cholestenol delta-isomerase activity"/>
    <property type="evidence" value="ECO:0007669"/>
    <property type="project" value="InterPro"/>
</dbReference>
<keyword evidence="6 13" id="KW-1133">Transmembrane helix</keyword>
<keyword evidence="7" id="KW-0756">Sterol biosynthesis</keyword>
<keyword evidence="5" id="KW-0752">Steroid biosynthesis</keyword>
<keyword evidence="9 13" id="KW-0472">Membrane</keyword>
<evidence type="ECO:0000256" key="5">
    <source>
        <dbReference type="ARBA" id="ARBA00022955"/>
    </source>
</evidence>
<dbReference type="GO" id="GO:0005783">
    <property type="term" value="C:endoplasmic reticulum"/>
    <property type="evidence" value="ECO:0007669"/>
    <property type="project" value="TreeGrafter"/>
</dbReference>
<dbReference type="OMA" id="VIEGWFC"/>
<organism evidence="16 17">
    <name type="scientific">Conidiobolus coronatus (strain ATCC 28846 / CBS 209.66 / NRRL 28638)</name>
    <name type="common">Delacroixia coronata</name>
    <dbReference type="NCBI Taxonomy" id="796925"/>
    <lineage>
        <taxon>Eukaryota</taxon>
        <taxon>Fungi</taxon>
        <taxon>Fungi incertae sedis</taxon>
        <taxon>Zoopagomycota</taxon>
        <taxon>Entomophthoromycotina</taxon>
        <taxon>Entomophthoromycetes</taxon>
        <taxon>Entomophthorales</taxon>
        <taxon>Ancylistaceae</taxon>
        <taxon>Conidiobolus</taxon>
    </lineage>
</organism>
<dbReference type="PANTHER" id="PTHR14207:SF0">
    <property type="entry name" value="3-BETA-HYDROXYSTEROID-DELTA(8),DELTA(7)-ISOMERASE"/>
    <property type="match status" value="1"/>
</dbReference>